<evidence type="ECO:0000256" key="1">
    <source>
        <dbReference type="ARBA" id="ARBA00001052"/>
    </source>
</evidence>
<dbReference type="PANTHER" id="PTHR11109">
    <property type="entry name" value="GTP CYCLOHYDROLASE I"/>
    <property type="match status" value="1"/>
</dbReference>
<dbReference type="UniPathway" id="UPA00848">
    <property type="reaction ID" value="UER00151"/>
</dbReference>
<dbReference type="GO" id="GO:0046654">
    <property type="term" value="P:tetrahydrofolate biosynthetic process"/>
    <property type="evidence" value="ECO:0007669"/>
    <property type="project" value="UniProtKB-UniRule"/>
</dbReference>
<keyword evidence="8" id="KW-1185">Reference proteome</keyword>
<evidence type="ECO:0000313" key="7">
    <source>
        <dbReference type="EMBL" id="SNB76104.1"/>
    </source>
</evidence>
<evidence type="ECO:0000256" key="4">
    <source>
        <dbReference type="ARBA" id="ARBA00022801"/>
    </source>
</evidence>
<proteinExistence type="inferred from homology"/>
<keyword evidence="5" id="KW-0342">GTP-binding</keyword>
<dbReference type="PROSITE" id="PS00860">
    <property type="entry name" value="GTP_CYCLOHYDROL_1_2"/>
    <property type="match status" value="1"/>
</dbReference>
<dbReference type="OrthoDB" id="9801207at2"/>
<dbReference type="PROSITE" id="PS00859">
    <property type="entry name" value="GTP_CYCLOHYDROL_1_1"/>
    <property type="match status" value="1"/>
</dbReference>
<dbReference type="Gene3D" id="1.10.286.10">
    <property type="match status" value="1"/>
</dbReference>
<feature type="binding site" evidence="5">
    <location>
        <position position="92"/>
    </location>
    <ligand>
        <name>Zn(2+)</name>
        <dbReference type="ChEBI" id="CHEBI:29105"/>
    </ligand>
</feature>
<dbReference type="NCBIfam" id="NF006825">
    <property type="entry name" value="PRK09347.1-2"/>
    <property type="match status" value="1"/>
</dbReference>
<comment type="similarity">
    <text evidence="5">Belongs to the GTP cyclohydrolase I family.</text>
</comment>
<evidence type="ECO:0000256" key="5">
    <source>
        <dbReference type="HAMAP-Rule" id="MF_00223"/>
    </source>
</evidence>
<accession>A0A212RTT4</accession>
<dbReference type="GO" id="GO:0005737">
    <property type="term" value="C:cytoplasm"/>
    <property type="evidence" value="ECO:0007669"/>
    <property type="project" value="TreeGrafter"/>
</dbReference>
<feature type="binding site" evidence="5">
    <location>
        <position position="95"/>
    </location>
    <ligand>
        <name>Zn(2+)</name>
        <dbReference type="ChEBI" id="CHEBI:29105"/>
    </ligand>
</feature>
<name>A0A212RTT4_9CHLR</name>
<dbReference type="EMBL" id="FYEK01000078">
    <property type="protein sequence ID" value="SNB76104.1"/>
    <property type="molecule type" value="Genomic_DNA"/>
</dbReference>
<comment type="catalytic activity">
    <reaction evidence="1 5">
        <text>GTP + H2O = 7,8-dihydroneopterin 3'-triphosphate + formate + H(+)</text>
        <dbReference type="Rhea" id="RHEA:17473"/>
        <dbReference type="ChEBI" id="CHEBI:15377"/>
        <dbReference type="ChEBI" id="CHEBI:15378"/>
        <dbReference type="ChEBI" id="CHEBI:15740"/>
        <dbReference type="ChEBI" id="CHEBI:37565"/>
        <dbReference type="ChEBI" id="CHEBI:58462"/>
        <dbReference type="EC" id="3.5.4.16"/>
    </reaction>
</comment>
<dbReference type="InParanoid" id="A0A212RTT4"/>
<comment type="subunit">
    <text evidence="5">Homopolymer.</text>
</comment>
<dbReference type="GO" id="GO:0006730">
    <property type="term" value="P:one-carbon metabolic process"/>
    <property type="evidence" value="ECO:0007669"/>
    <property type="project" value="UniProtKB-UniRule"/>
</dbReference>
<dbReference type="NCBIfam" id="TIGR00063">
    <property type="entry name" value="folE"/>
    <property type="match status" value="1"/>
</dbReference>
<organism evidence="7 8">
    <name type="scientific">Thermoflexus hugenholtzii JAD2</name>
    <dbReference type="NCBI Taxonomy" id="877466"/>
    <lineage>
        <taxon>Bacteria</taxon>
        <taxon>Bacillati</taxon>
        <taxon>Chloroflexota</taxon>
        <taxon>Thermoflexia</taxon>
        <taxon>Thermoflexales</taxon>
        <taxon>Thermoflexaceae</taxon>
        <taxon>Thermoflexus</taxon>
    </lineage>
</organism>
<dbReference type="SUPFAM" id="SSF55620">
    <property type="entry name" value="Tetrahydrobiopterin biosynthesis enzymes-like"/>
    <property type="match status" value="1"/>
</dbReference>
<keyword evidence="5" id="KW-0479">Metal-binding</keyword>
<dbReference type="Pfam" id="PF01227">
    <property type="entry name" value="GTP_cyclohydroI"/>
    <property type="match status" value="1"/>
</dbReference>
<reference evidence="8" key="1">
    <citation type="submission" date="2017-06" db="EMBL/GenBank/DDBJ databases">
        <authorList>
            <person name="Varghese N."/>
            <person name="Submissions S."/>
        </authorList>
    </citation>
    <scope>NUCLEOTIDE SEQUENCE [LARGE SCALE GENOMIC DNA]</scope>
    <source>
        <strain evidence="8">JAD2</strain>
    </source>
</reference>
<gene>
    <name evidence="5" type="primary">folE</name>
    <name evidence="7" type="ORF">SAMN02746019_00028140</name>
</gene>
<evidence type="ECO:0000313" key="8">
    <source>
        <dbReference type="Proteomes" id="UP000197025"/>
    </source>
</evidence>
<dbReference type="InterPro" id="IPR043133">
    <property type="entry name" value="GTP-CH-I_C/QueF"/>
</dbReference>
<protein>
    <recommendedName>
        <fullName evidence="5">GTP cyclohydrolase 1</fullName>
        <ecNumber evidence="5">3.5.4.16</ecNumber>
    </recommendedName>
    <alternativeName>
        <fullName evidence="5">GTP cyclohydrolase I</fullName>
        <shortName evidence="5">GTP-CH-I</shortName>
    </alternativeName>
</protein>
<dbReference type="EC" id="3.5.4.16" evidence="5"/>
<dbReference type="GO" id="GO:0008270">
    <property type="term" value="F:zinc ion binding"/>
    <property type="evidence" value="ECO:0007669"/>
    <property type="project" value="UniProtKB-UniRule"/>
</dbReference>
<feature type="domain" description="GTP cyclohydrolase I" evidence="6">
    <location>
        <begin position="23"/>
        <end position="198"/>
    </location>
</feature>
<keyword evidence="5" id="KW-0862">Zinc</keyword>
<dbReference type="PANTHER" id="PTHR11109:SF7">
    <property type="entry name" value="GTP CYCLOHYDROLASE 1"/>
    <property type="match status" value="1"/>
</dbReference>
<evidence type="ECO:0000259" key="6">
    <source>
        <dbReference type="Pfam" id="PF01227"/>
    </source>
</evidence>
<dbReference type="AlphaFoldDB" id="A0A212RTT4"/>
<comment type="pathway">
    <text evidence="2 5">Cofactor biosynthesis; 7,8-dihydroneopterin triphosphate biosynthesis; 7,8-dihydroneopterin triphosphate from GTP: step 1/1.</text>
</comment>
<dbReference type="InterPro" id="IPR001474">
    <property type="entry name" value="GTP_CycHdrlase_I"/>
</dbReference>
<evidence type="ECO:0000256" key="3">
    <source>
        <dbReference type="ARBA" id="ARBA00022563"/>
    </source>
</evidence>
<dbReference type="InterPro" id="IPR043134">
    <property type="entry name" value="GTP-CH-I_N"/>
</dbReference>
<dbReference type="Gene3D" id="3.30.1130.10">
    <property type="match status" value="1"/>
</dbReference>
<keyword evidence="5" id="KW-0547">Nucleotide-binding</keyword>
<sequence length="208" mass="23549">MEPEGWRMWAETRTSAPDPDRLAEAVGALLRALGEDPDREGLRRTPARVAAMLQEVLAGYWMDPAELINGAIFEAEDNDLVLVRDIEFYSMCEHHLLPFYGRVHVAYIPDGRIIGLSKIPRIVELFARRLQVQERMTRQIADFLERVLQPQGVAVIVEAAHLCTMMRGVRKSGARMVTQALTGAFRTDPRLRSELRAHLRHPDRDAAG</sequence>
<dbReference type="GO" id="GO:0003934">
    <property type="term" value="F:GTP cyclohydrolase I activity"/>
    <property type="evidence" value="ECO:0007669"/>
    <property type="project" value="UniProtKB-UniRule"/>
</dbReference>
<dbReference type="Proteomes" id="UP000197025">
    <property type="component" value="Unassembled WGS sequence"/>
</dbReference>
<keyword evidence="3 5" id="KW-0554">One-carbon metabolism</keyword>
<dbReference type="FunFam" id="3.30.1130.10:FF:000001">
    <property type="entry name" value="GTP cyclohydrolase 1"/>
    <property type="match status" value="1"/>
</dbReference>
<feature type="binding site" evidence="5">
    <location>
        <position position="163"/>
    </location>
    <ligand>
        <name>Zn(2+)</name>
        <dbReference type="ChEBI" id="CHEBI:29105"/>
    </ligand>
</feature>
<dbReference type="GO" id="GO:0006729">
    <property type="term" value="P:tetrahydrobiopterin biosynthetic process"/>
    <property type="evidence" value="ECO:0007669"/>
    <property type="project" value="TreeGrafter"/>
</dbReference>
<dbReference type="HAMAP" id="MF_00223">
    <property type="entry name" value="FolE"/>
    <property type="match status" value="1"/>
</dbReference>
<dbReference type="InterPro" id="IPR018234">
    <property type="entry name" value="GTP_CycHdrlase_I_CS"/>
</dbReference>
<dbReference type="NCBIfam" id="NF006826">
    <property type="entry name" value="PRK09347.1-3"/>
    <property type="match status" value="1"/>
</dbReference>
<evidence type="ECO:0000256" key="2">
    <source>
        <dbReference type="ARBA" id="ARBA00005080"/>
    </source>
</evidence>
<dbReference type="FunCoup" id="A0A212RTT4">
    <property type="interactions" value="249"/>
</dbReference>
<dbReference type="InterPro" id="IPR020602">
    <property type="entry name" value="GTP_CycHdrlase_I_dom"/>
</dbReference>
<keyword evidence="4 5" id="KW-0378">Hydrolase</keyword>
<dbReference type="GO" id="GO:0005525">
    <property type="term" value="F:GTP binding"/>
    <property type="evidence" value="ECO:0007669"/>
    <property type="project" value="UniProtKB-KW"/>
</dbReference>